<protein>
    <submittedName>
        <fullName evidence="6">AsnC family transcriptional regulator</fullName>
    </submittedName>
</protein>
<dbReference type="InterPro" id="IPR036388">
    <property type="entry name" value="WH-like_DNA-bd_sf"/>
</dbReference>
<dbReference type="Pfam" id="PF13412">
    <property type="entry name" value="HTH_24"/>
    <property type="match status" value="1"/>
</dbReference>
<sequence>MAANGTASELLSDARNVELLQLLCNDPRMGIADLARRVGMSAPAVRERVLRLEEAGVIRGWRLELDPVALGYPVCAIVRVRPAPGQLPKVTELARAIPQVVECHRVTGEDCLVLKVHLPSIEGLDAVLDRFLAHGQTTTSIIQSTPVPPRGLPLPLSIPDHRGAVRRKK</sequence>
<organism evidence="6 7">
    <name type="scientific">Roseomonas fluvialis</name>
    <dbReference type="NCBI Taxonomy" id="1750527"/>
    <lineage>
        <taxon>Bacteria</taxon>
        <taxon>Pseudomonadati</taxon>
        <taxon>Pseudomonadota</taxon>
        <taxon>Alphaproteobacteria</taxon>
        <taxon>Acetobacterales</taxon>
        <taxon>Roseomonadaceae</taxon>
        <taxon>Roseomonas</taxon>
    </lineage>
</organism>
<evidence type="ECO:0000256" key="2">
    <source>
        <dbReference type="ARBA" id="ARBA00023125"/>
    </source>
</evidence>
<proteinExistence type="predicted"/>
<evidence type="ECO:0000256" key="4">
    <source>
        <dbReference type="SAM" id="MobiDB-lite"/>
    </source>
</evidence>
<dbReference type="EMBL" id="AP025637">
    <property type="protein sequence ID" value="BDG71589.1"/>
    <property type="molecule type" value="Genomic_DNA"/>
</dbReference>
<reference evidence="6 7" key="1">
    <citation type="journal article" date="2016" name="Microbes Environ.">
        <title>Phylogenetically diverse aerobic anoxygenic phototrophic bacteria isolated from epilithic biofilms in Tama river, Japan.</title>
        <authorList>
            <person name="Hirose S."/>
            <person name="Matsuura K."/>
            <person name="Haruta S."/>
        </authorList>
    </citation>
    <scope>NUCLEOTIDE SEQUENCE [LARGE SCALE GENOMIC DNA]</scope>
    <source>
        <strain evidence="6 7">S08</strain>
    </source>
</reference>
<dbReference type="PANTHER" id="PTHR30154">
    <property type="entry name" value="LEUCINE-RESPONSIVE REGULATORY PROTEIN"/>
    <property type="match status" value="1"/>
</dbReference>
<evidence type="ECO:0000313" key="6">
    <source>
        <dbReference type="EMBL" id="BDG71589.1"/>
    </source>
</evidence>
<dbReference type="PROSITE" id="PS50956">
    <property type="entry name" value="HTH_ASNC_2"/>
    <property type="match status" value="1"/>
</dbReference>
<dbReference type="InterPro" id="IPR019885">
    <property type="entry name" value="Tscrpt_reg_HTH_AsnC-type_CS"/>
</dbReference>
<dbReference type="Pfam" id="PF01037">
    <property type="entry name" value="AsnC_trans_reg"/>
    <property type="match status" value="1"/>
</dbReference>
<dbReference type="SUPFAM" id="SSF46785">
    <property type="entry name" value="Winged helix' DNA-binding domain"/>
    <property type="match status" value="1"/>
</dbReference>
<dbReference type="SUPFAM" id="SSF54909">
    <property type="entry name" value="Dimeric alpha+beta barrel"/>
    <property type="match status" value="1"/>
</dbReference>
<keyword evidence="3" id="KW-0804">Transcription</keyword>
<feature type="domain" description="HTH asnC-type" evidence="5">
    <location>
        <begin position="18"/>
        <end position="73"/>
    </location>
</feature>
<dbReference type="InterPro" id="IPR011008">
    <property type="entry name" value="Dimeric_a/b-barrel"/>
</dbReference>
<feature type="region of interest" description="Disordered" evidence="4">
    <location>
        <begin position="143"/>
        <end position="169"/>
    </location>
</feature>
<keyword evidence="1" id="KW-0805">Transcription regulation</keyword>
<dbReference type="InterPro" id="IPR036390">
    <property type="entry name" value="WH_DNA-bd_sf"/>
</dbReference>
<keyword evidence="7" id="KW-1185">Reference proteome</keyword>
<dbReference type="SMART" id="SM00344">
    <property type="entry name" value="HTH_ASNC"/>
    <property type="match status" value="1"/>
</dbReference>
<dbReference type="Gene3D" id="1.10.10.10">
    <property type="entry name" value="Winged helix-like DNA-binding domain superfamily/Winged helix DNA-binding domain"/>
    <property type="match status" value="1"/>
</dbReference>
<dbReference type="InterPro" id="IPR019888">
    <property type="entry name" value="Tscrpt_reg_AsnC-like"/>
</dbReference>
<dbReference type="RefSeq" id="WP_244458850.1">
    <property type="nucleotide sequence ID" value="NZ_AP025637.1"/>
</dbReference>
<evidence type="ECO:0000256" key="1">
    <source>
        <dbReference type="ARBA" id="ARBA00023015"/>
    </source>
</evidence>
<dbReference type="PROSITE" id="PS00519">
    <property type="entry name" value="HTH_ASNC_1"/>
    <property type="match status" value="1"/>
</dbReference>
<keyword evidence="2" id="KW-0238">DNA-binding</keyword>
<dbReference type="CDD" id="cd00090">
    <property type="entry name" value="HTH_ARSR"/>
    <property type="match status" value="1"/>
</dbReference>
<dbReference type="PRINTS" id="PR00033">
    <property type="entry name" value="HTHASNC"/>
</dbReference>
<dbReference type="PANTHER" id="PTHR30154:SF53">
    <property type="entry name" value="HTH-TYPE TRANSCRIPTIONAL REGULATOR LRPC"/>
    <property type="match status" value="1"/>
</dbReference>
<gene>
    <name evidence="6" type="ORF">Rmf_15180</name>
</gene>
<dbReference type="Gene3D" id="3.30.70.920">
    <property type="match status" value="1"/>
</dbReference>
<dbReference type="InterPro" id="IPR011991">
    <property type="entry name" value="ArsR-like_HTH"/>
</dbReference>
<name>A0ABN6NYU1_9PROT</name>
<dbReference type="InterPro" id="IPR019887">
    <property type="entry name" value="Tscrpt_reg_AsnC/Lrp_C"/>
</dbReference>
<accession>A0ABN6NYU1</accession>
<evidence type="ECO:0000259" key="5">
    <source>
        <dbReference type="PROSITE" id="PS50956"/>
    </source>
</evidence>
<dbReference type="InterPro" id="IPR000485">
    <property type="entry name" value="AsnC-type_HTH_dom"/>
</dbReference>
<evidence type="ECO:0000256" key="3">
    <source>
        <dbReference type="ARBA" id="ARBA00023163"/>
    </source>
</evidence>
<dbReference type="Proteomes" id="UP000831327">
    <property type="component" value="Chromosome"/>
</dbReference>
<evidence type="ECO:0000313" key="7">
    <source>
        <dbReference type="Proteomes" id="UP000831327"/>
    </source>
</evidence>